<dbReference type="PROSITE" id="PS00775">
    <property type="entry name" value="GLYCOSYL_HYDROL_F3"/>
    <property type="match status" value="1"/>
</dbReference>
<reference evidence="7" key="1">
    <citation type="submission" date="2023-07" db="EMBL/GenBank/DDBJ databases">
        <authorList>
            <person name="Yue Y."/>
        </authorList>
    </citation>
    <scope>NUCLEOTIDE SEQUENCE [LARGE SCALE GENOMIC DNA]</scope>
    <source>
        <strain evidence="7">D23</strain>
    </source>
</reference>
<protein>
    <submittedName>
        <fullName evidence="6">Glycoside hydrolase family 3 C-terminal domain-containing protein</fullName>
    </submittedName>
</protein>
<feature type="domain" description="Fibronectin type III-like" evidence="5">
    <location>
        <begin position="671"/>
        <end position="741"/>
    </location>
</feature>
<dbReference type="Proteomes" id="UP001198901">
    <property type="component" value="Unassembled WGS sequence"/>
</dbReference>
<dbReference type="Pfam" id="PF00933">
    <property type="entry name" value="Glyco_hydro_3"/>
    <property type="match status" value="1"/>
</dbReference>
<dbReference type="InterPro" id="IPR017853">
    <property type="entry name" value="GH"/>
</dbReference>
<dbReference type="Pfam" id="PF14310">
    <property type="entry name" value="Fn3-like"/>
    <property type="match status" value="1"/>
</dbReference>
<dbReference type="PRINTS" id="PR00133">
    <property type="entry name" value="GLHYDRLASE3"/>
</dbReference>
<gene>
    <name evidence="6" type="ORF">LBU54_12420</name>
</gene>
<accession>A0ABS7XV81</accession>
<dbReference type="PROSITE" id="PS51257">
    <property type="entry name" value="PROKAR_LIPOPROTEIN"/>
    <property type="match status" value="1"/>
</dbReference>
<dbReference type="RefSeq" id="WP_224530238.1">
    <property type="nucleotide sequence ID" value="NZ_JAIUJR010000008.1"/>
</dbReference>
<evidence type="ECO:0000313" key="7">
    <source>
        <dbReference type="Proteomes" id="UP001198901"/>
    </source>
</evidence>
<dbReference type="PANTHER" id="PTHR42715:SF10">
    <property type="entry name" value="BETA-GLUCOSIDASE"/>
    <property type="match status" value="1"/>
</dbReference>
<dbReference type="InterPro" id="IPR050288">
    <property type="entry name" value="Cellulose_deg_GH3"/>
</dbReference>
<evidence type="ECO:0000256" key="2">
    <source>
        <dbReference type="ARBA" id="ARBA00022801"/>
    </source>
</evidence>
<evidence type="ECO:0000313" key="6">
    <source>
        <dbReference type="EMBL" id="MCA0133394.1"/>
    </source>
</evidence>
<dbReference type="InterPro" id="IPR013783">
    <property type="entry name" value="Ig-like_fold"/>
</dbReference>
<proteinExistence type="inferred from homology"/>
<evidence type="ECO:0000256" key="4">
    <source>
        <dbReference type="RuleBase" id="RU361161"/>
    </source>
</evidence>
<keyword evidence="4" id="KW-0326">Glycosidase</keyword>
<dbReference type="PANTHER" id="PTHR42715">
    <property type="entry name" value="BETA-GLUCOSIDASE"/>
    <property type="match status" value="1"/>
</dbReference>
<keyword evidence="2 4" id="KW-0378">Hydrolase</keyword>
<dbReference type="InterPro" id="IPR036881">
    <property type="entry name" value="Glyco_hydro_3_C_sf"/>
</dbReference>
<dbReference type="SUPFAM" id="SSF51445">
    <property type="entry name" value="(Trans)glycosidases"/>
    <property type="match status" value="1"/>
</dbReference>
<dbReference type="InterPro" id="IPR002772">
    <property type="entry name" value="Glyco_hydro_3_C"/>
</dbReference>
<dbReference type="InterPro" id="IPR026891">
    <property type="entry name" value="Fn3-like"/>
</dbReference>
<comment type="similarity">
    <text evidence="1 4">Belongs to the glycosyl hydrolase 3 family.</text>
</comment>
<dbReference type="Gene3D" id="2.60.40.10">
    <property type="entry name" value="Immunoglobulins"/>
    <property type="match status" value="1"/>
</dbReference>
<dbReference type="Gene3D" id="3.20.20.300">
    <property type="entry name" value="Glycoside hydrolase, family 3, N-terminal domain"/>
    <property type="match status" value="1"/>
</dbReference>
<comment type="caution">
    <text evidence="6">The sequence shown here is derived from an EMBL/GenBank/DDBJ whole genome shotgun (WGS) entry which is preliminary data.</text>
</comment>
<keyword evidence="7" id="KW-1185">Reference proteome</keyword>
<dbReference type="EMBL" id="JAIUJR010000008">
    <property type="protein sequence ID" value="MCA0133394.1"/>
    <property type="molecule type" value="Genomic_DNA"/>
</dbReference>
<dbReference type="SMART" id="SM01217">
    <property type="entry name" value="Fn3_like"/>
    <property type="match status" value="1"/>
</dbReference>
<organism evidence="6 7">
    <name type="scientific">Winogradskyella alexanderae</name>
    <dbReference type="NCBI Taxonomy" id="2877123"/>
    <lineage>
        <taxon>Bacteria</taxon>
        <taxon>Pseudomonadati</taxon>
        <taxon>Bacteroidota</taxon>
        <taxon>Flavobacteriia</taxon>
        <taxon>Flavobacteriales</taxon>
        <taxon>Flavobacteriaceae</taxon>
        <taxon>Winogradskyella</taxon>
    </lineage>
</organism>
<dbReference type="SUPFAM" id="SSF52279">
    <property type="entry name" value="Beta-D-glucan exohydrolase, C-terminal domain"/>
    <property type="match status" value="1"/>
</dbReference>
<dbReference type="InterPro" id="IPR036962">
    <property type="entry name" value="Glyco_hydro_3_N_sf"/>
</dbReference>
<keyword evidence="3" id="KW-0119">Carbohydrate metabolism</keyword>
<evidence type="ECO:0000259" key="5">
    <source>
        <dbReference type="SMART" id="SM01217"/>
    </source>
</evidence>
<dbReference type="InterPro" id="IPR019800">
    <property type="entry name" value="Glyco_hydro_3_AS"/>
</dbReference>
<sequence length="753" mass="83212">MLKKLILSSVVAVAITSLSCNDSKKTDNTMDEDVTSVSYKGKDITHDFDAKIDSLISQMTLEEKTGMLHGTSMFSTAGIERLGIPELKMADGPLGVREEISRDSWAPAGLDNDFATYYPAGGGLSATWNTELAYKFGFSVGEETRARDKDVLLSPAINIIRTPLGGRTYEYFTEDPFLNKKLTVPFVVGMQDNDVAVCVKHYAANNQETNRDFVDVQIDERTLREIYLPAFKDAVVEAKAYSMMGAYNKFRGDYLCENSYMLNDVLRDEWGFEGIVISDWNAVHTSVKSLRSGLDIEMGTPKPFNEFYLADPLMDSIKAGKMSEAKLDIHLKRILRLMHAVKRMGSDDRKTGSINTEAHFKDAYDIAKESVVLLKNSNDLLPINTSEITSIAVIGNNAMKKNALGGFGAGVKTKREVTPLEGLQNRLPESVKINYAEGYLERYAPKKKGALGEVAEVGEVTQEQLTTIDELDPKLLDKALNAAKNSDVTIIFAGSNRDYETEASDRADLELPFGQVKLIEEVLKVDPNAIVVMIGGAPFDISAIKEKSQALVWSWFNGSEGGNALADVLLGNVNPSGKLPWTMPVALEDSPAHATNSFPGDTSVIYEEGILVGYRWFDTKNVEPLYPFGYGLSYSSFDLKNIQSDKKNYSTDEKISISLEVANTGDMDGKEVVQVYVSKSESEVERAAQELKGFKKVFVQKGQKKRVTIELPVKELAYYNVGNKAWEVESGNYTLKIGNSSRNILSEVTINVK</sequence>
<dbReference type="Gene3D" id="3.40.50.1700">
    <property type="entry name" value="Glycoside hydrolase family 3 C-terminal domain"/>
    <property type="match status" value="1"/>
</dbReference>
<dbReference type="InterPro" id="IPR001764">
    <property type="entry name" value="Glyco_hydro_3_N"/>
</dbReference>
<evidence type="ECO:0000256" key="1">
    <source>
        <dbReference type="ARBA" id="ARBA00005336"/>
    </source>
</evidence>
<dbReference type="Pfam" id="PF01915">
    <property type="entry name" value="Glyco_hydro_3_C"/>
    <property type="match status" value="1"/>
</dbReference>
<evidence type="ECO:0000256" key="3">
    <source>
        <dbReference type="ARBA" id="ARBA00023277"/>
    </source>
</evidence>
<dbReference type="GO" id="GO:0016787">
    <property type="term" value="F:hydrolase activity"/>
    <property type="evidence" value="ECO:0007669"/>
    <property type="project" value="UniProtKB-KW"/>
</dbReference>
<name>A0ABS7XV81_9FLAO</name>